<keyword evidence="5" id="KW-0998">Cell outer membrane</keyword>
<dbReference type="Gene3D" id="2.40.170.20">
    <property type="entry name" value="TonB-dependent receptor, beta-barrel domain"/>
    <property type="match status" value="1"/>
</dbReference>
<dbReference type="PROSITE" id="PS52016">
    <property type="entry name" value="TONB_DEPENDENT_REC_3"/>
    <property type="match status" value="1"/>
</dbReference>
<dbReference type="InterPro" id="IPR012910">
    <property type="entry name" value="Plug_dom"/>
</dbReference>
<dbReference type="NCBIfam" id="TIGR04056">
    <property type="entry name" value="OMP_RagA_SusC"/>
    <property type="match status" value="1"/>
</dbReference>
<dbReference type="Pfam" id="PF07715">
    <property type="entry name" value="Plug"/>
    <property type="match status" value="1"/>
</dbReference>
<dbReference type="NCBIfam" id="TIGR04057">
    <property type="entry name" value="SusC_RagA_signa"/>
    <property type="match status" value="1"/>
</dbReference>
<proteinExistence type="predicted"/>
<evidence type="ECO:0000256" key="5">
    <source>
        <dbReference type="ARBA" id="ARBA00023237"/>
    </source>
</evidence>
<dbReference type="InterPro" id="IPR008969">
    <property type="entry name" value="CarboxyPept-like_regulatory"/>
</dbReference>
<dbReference type="GO" id="GO:0009279">
    <property type="term" value="C:cell outer membrane"/>
    <property type="evidence" value="ECO:0007669"/>
    <property type="project" value="UniProtKB-SubCell"/>
</dbReference>
<dbReference type="InterPro" id="IPR039426">
    <property type="entry name" value="TonB-dep_rcpt-like"/>
</dbReference>
<keyword evidence="2" id="KW-0813">Transport</keyword>
<dbReference type="InterPro" id="IPR036942">
    <property type="entry name" value="Beta-barrel_TonB_sf"/>
</dbReference>
<keyword evidence="7" id="KW-0675">Receptor</keyword>
<evidence type="ECO:0000256" key="4">
    <source>
        <dbReference type="ARBA" id="ARBA00023136"/>
    </source>
</evidence>
<comment type="caution">
    <text evidence="7">The sequence shown here is derived from an EMBL/GenBank/DDBJ whole genome shotgun (WGS) entry which is preliminary data.</text>
</comment>
<dbReference type="SUPFAM" id="SSF56935">
    <property type="entry name" value="Porins"/>
    <property type="match status" value="1"/>
</dbReference>
<dbReference type="EMBL" id="SNRY01001113">
    <property type="protein sequence ID" value="KAA6333449.1"/>
    <property type="molecule type" value="Genomic_DNA"/>
</dbReference>
<dbReference type="InterPro" id="IPR023997">
    <property type="entry name" value="TonB-dep_OMP_SusC/RagA_CS"/>
</dbReference>
<evidence type="ECO:0000256" key="3">
    <source>
        <dbReference type="ARBA" id="ARBA00022692"/>
    </source>
</evidence>
<organism evidence="7">
    <name type="scientific">termite gut metagenome</name>
    <dbReference type="NCBI Taxonomy" id="433724"/>
    <lineage>
        <taxon>unclassified sequences</taxon>
        <taxon>metagenomes</taxon>
        <taxon>organismal metagenomes</taxon>
    </lineage>
</organism>
<keyword evidence="3" id="KW-0812">Transmembrane</keyword>
<feature type="domain" description="TonB-dependent receptor plug" evidence="6">
    <location>
        <begin position="115"/>
        <end position="232"/>
    </location>
</feature>
<dbReference type="InterPro" id="IPR023996">
    <property type="entry name" value="TonB-dep_OMP_SusC/RagA"/>
</dbReference>
<dbReference type="Pfam" id="PF13715">
    <property type="entry name" value="CarbopepD_reg_2"/>
    <property type="match status" value="1"/>
</dbReference>
<evidence type="ECO:0000313" key="7">
    <source>
        <dbReference type="EMBL" id="KAA6333449.1"/>
    </source>
</evidence>
<keyword evidence="4" id="KW-0472">Membrane</keyword>
<evidence type="ECO:0000256" key="2">
    <source>
        <dbReference type="ARBA" id="ARBA00022448"/>
    </source>
</evidence>
<evidence type="ECO:0000259" key="6">
    <source>
        <dbReference type="Pfam" id="PF07715"/>
    </source>
</evidence>
<gene>
    <name evidence="7" type="ORF">EZS27_018139</name>
</gene>
<name>A0A5J4RIH4_9ZZZZ</name>
<dbReference type="AlphaFoldDB" id="A0A5J4RIH4"/>
<accession>A0A5J4RIH4</accession>
<dbReference type="SUPFAM" id="SSF49464">
    <property type="entry name" value="Carboxypeptidase regulatory domain-like"/>
    <property type="match status" value="1"/>
</dbReference>
<dbReference type="InterPro" id="IPR037066">
    <property type="entry name" value="Plug_dom_sf"/>
</dbReference>
<reference evidence="7" key="1">
    <citation type="submission" date="2019-03" db="EMBL/GenBank/DDBJ databases">
        <title>Single cell metagenomics reveals metabolic interactions within the superorganism composed of flagellate Streblomastix strix and complex community of Bacteroidetes bacteria on its surface.</title>
        <authorList>
            <person name="Treitli S.C."/>
            <person name="Kolisko M."/>
            <person name="Husnik F."/>
            <person name="Keeling P."/>
            <person name="Hampl V."/>
        </authorList>
    </citation>
    <scope>NUCLEOTIDE SEQUENCE</scope>
    <source>
        <strain evidence="7">STM</strain>
    </source>
</reference>
<sequence length="1053" mass="115311">MVKRFSLLLMVMLLFCTAISLAQTISITGNVSEPAMGPVVGATVILQGTSNGTVTDINGNYFISAPRNGVLEFRYIGLETVAIPINNHTVINVEMKSDAIVMDEIVVVGYGTQSRRTVTASVVSVSGDSFKDIPSPNAESALQGRAAGVSIITPSGAVGQAPIVRIRGVSSITSGTEPLYVVDGIPIETGNVSYIGNINALADINPADILSMDVLKDAAAAALYGSRAANGVVLITTRKGQQDKTKVTYSGWVGITTPSKLIDVLNAQQYVELKNLSVSNRYGTSERTITAGYTSPFGNKAYNPWQFSNGEYVDTNWSDYVYQTGLQHNHSAAVSGGTAKVQYYISANYTDQKGMVINDHYDRLGGAANVTAKATSWLKLGINLNATTSNTAYTDKGRKGSQFAIENFSRMALILPPNIPAYNEDGSPYVGEDGVLGYGPNTVKVTGYPNPVALLEFGSGRNSDAARIISSYFAELSPIRGLTLKTQLGIDYLTISDEMFNNPFAGDGFNVDPNSAGQAYNSRIKNLATTWTNTAQYTFSIGNHNFDILVGLETYEKKRERWGAYRTGILDTKFRVYQADYNNIYSYSNLIEESSLSSYLGRINYNYQSKYLLSVNFRRDGFSALSKNSQWGNFGGASAAWRISEESFFEPYSKLFTDLKVRGSWGVVGNTNINPYAARSYYSSGFYGSNGSYNLAKIADTENLKWEASTKFDVGVVAQLFNNVSVEFDFYRNIASDLILDVPVAPSRGIPDNSITTNTGEMSNTGIEFSISAPLIKTRNFSWNTSFNITTQKNKVIKLADGINEIIGANDYNITLPGYSIGQLYIRPSAGIDPETGRRILKGKNGEDILVFFEKNGIYFRKDNGEQYKQADIAQEISGGTMPTYYGGWANDFKYKNFDLSILLQYSGGNYVYNGTTATLSDFRFWNNSVDVYENVWKNPGDKAKYAKPIYGDNTSNGSAFPISDWVEKGDYIRLKNITLGYTFNTRNWSEEVGINTLRFYASAQNLLCLTEYSGLDPESLISENDQAALQGGVDKNSLPQAKVFTFGVNITF</sequence>
<protein>
    <submittedName>
        <fullName evidence="7">TonB-dependent receptor SusC</fullName>
    </submittedName>
</protein>
<comment type="subcellular location">
    <subcellularLocation>
        <location evidence="1">Cell outer membrane</location>
        <topology evidence="1">Multi-pass membrane protein</topology>
    </subcellularLocation>
</comment>
<evidence type="ECO:0000256" key="1">
    <source>
        <dbReference type="ARBA" id="ARBA00004571"/>
    </source>
</evidence>
<dbReference type="Gene3D" id="2.170.130.10">
    <property type="entry name" value="TonB-dependent receptor, plug domain"/>
    <property type="match status" value="1"/>
</dbReference>